<organism evidence="1 2">
    <name type="scientific">Bradyrhizobium japonicum</name>
    <dbReference type="NCBI Taxonomy" id="375"/>
    <lineage>
        <taxon>Bacteria</taxon>
        <taxon>Pseudomonadati</taxon>
        <taxon>Pseudomonadota</taxon>
        <taxon>Alphaproteobacteria</taxon>
        <taxon>Hyphomicrobiales</taxon>
        <taxon>Nitrobacteraceae</taxon>
        <taxon>Bradyrhizobium</taxon>
    </lineage>
</organism>
<dbReference type="AlphaFoldDB" id="A0A1Y2JQ68"/>
<accession>A0A1Y2JQ68</accession>
<evidence type="ECO:0000313" key="2">
    <source>
        <dbReference type="Proteomes" id="UP000193335"/>
    </source>
</evidence>
<reference evidence="1 2" key="1">
    <citation type="submission" date="2017-03" db="EMBL/GenBank/DDBJ databases">
        <title>Whole genome sequences of fourteen strains of Bradyrhizobium canariense and one strain of Bradyrhizobium japonicum isolated from Lupinus (Papilionoideae: Genisteae) species in Algeria.</title>
        <authorList>
            <person name="Crovadore J."/>
            <person name="Chekireb D."/>
            <person name="Brachmann A."/>
            <person name="Chablais R."/>
            <person name="Cochard B."/>
            <person name="Lefort F."/>
        </authorList>
    </citation>
    <scope>NUCLEOTIDE SEQUENCE [LARGE SCALE GENOMIC DNA]</scope>
    <source>
        <strain evidence="1 2">UBMA197</strain>
    </source>
</reference>
<name>A0A1Y2JQ68_BRAJP</name>
<dbReference type="Proteomes" id="UP000193335">
    <property type="component" value="Unassembled WGS sequence"/>
</dbReference>
<protein>
    <submittedName>
        <fullName evidence="1">Uncharacterized protein</fullName>
    </submittedName>
</protein>
<proteinExistence type="predicted"/>
<comment type="caution">
    <text evidence="1">The sequence shown here is derived from an EMBL/GenBank/DDBJ whole genome shotgun (WGS) entry which is preliminary data.</text>
</comment>
<dbReference type="EMBL" id="NAFL01000255">
    <property type="protein sequence ID" value="OSJ31520.1"/>
    <property type="molecule type" value="Genomic_DNA"/>
</dbReference>
<gene>
    <name evidence="1" type="ORF">BSZ19_21785</name>
</gene>
<dbReference type="RefSeq" id="WP_085401624.1">
    <property type="nucleotide sequence ID" value="NZ_JBGBYU010000002.1"/>
</dbReference>
<evidence type="ECO:0000313" key="1">
    <source>
        <dbReference type="EMBL" id="OSJ31520.1"/>
    </source>
</evidence>
<sequence>MEELMAQLDKFRAEAEYCGRLARTAPDRQTRALFERLAERLRDMIQEIETTIAARTKLSGRWE</sequence>